<proteinExistence type="predicted"/>
<dbReference type="RefSeq" id="XP_023436912.1">
    <property type="nucleotide sequence ID" value="XM_023569741.1"/>
</dbReference>
<accession>S0EJ65</accession>
<protein>
    <submittedName>
        <fullName evidence="1">Uncharacterized protein</fullName>
    </submittedName>
</protein>
<sequence length="196" mass="24139">MSYSYSLHASYSWTKKSGFYLDAKALRLIYKTKYLKSLLRNLRRRLEVNTRHLDKINFYSTKAKLGWFGSLRRRLDEKFDHKKQRERQIDQIRKKLLEVQIPLDRESIASKEARLAKLRAEFETRIRWESKEAQQHYRKWLCDKKRRQDEKNDWKIKQKRRDRERWEGKWQKFLLSKKSKKEVSGGHPELWGSFLF</sequence>
<dbReference type="VEuPathDB" id="FungiDB:FFUJ_10904"/>
<dbReference type="GeneID" id="35404368"/>
<gene>
    <name evidence="1" type="ORF">FFUJ_10904</name>
</gene>
<dbReference type="EMBL" id="HF679032">
    <property type="protein sequence ID" value="CCT74834.1"/>
    <property type="molecule type" value="Genomic_DNA"/>
</dbReference>
<keyword evidence="2" id="KW-1185">Reference proteome</keyword>
<name>S0EJ65_GIBF5</name>
<dbReference type="STRING" id="1279085.S0EJ65"/>
<reference evidence="2" key="1">
    <citation type="journal article" date="2013" name="PLoS Pathog.">
        <title>Deciphering the cryptic genome: genome-wide analyses of the rice pathogen Fusarium fujikuroi reveal complex regulation of secondary metabolism and novel metabolites.</title>
        <authorList>
            <person name="Wiemann P."/>
            <person name="Sieber C.M."/>
            <person name="von Bargen K.W."/>
            <person name="Studt L."/>
            <person name="Niehaus E.M."/>
            <person name="Espino J.J."/>
            <person name="Huss K."/>
            <person name="Michielse C.B."/>
            <person name="Albermann S."/>
            <person name="Wagner D."/>
            <person name="Bergner S.V."/>
            <person name="Connolly L.R."/>
            <person name="Fischer A."/>
            <person name="Reuter G."/>
            <person name="Kleigrewe K."/>
            <person name="Bald T."/>
            <person name="Wingfield B.D."/>
            <person name="Ophir R."/>
            <person name="Freeman S."/>
            <person name="Hippler M."/>
            <person name="Smith K.M."/>
            <person name="Brown D.W."/>
            <person name="Proctor R.H."/>
            <person name="Munsterkotter M."/>
            <person name="Freitag M."/>
            <person name="Humpf H.U."/>
            <person name="Guldener U."/>
            <person name="Tudzynski B."/>
        </authorList>
    </citation>
    <scope>NUCLEOTIDE SEQUENCE [LARGE SCALE GENOMIC DNA]</scope>
    <source>
        <strain evidence="2">CBS 195.34 / IMI 58289 / NRRL A-6831</strain>
    </source>
</reference>
<evidence type="ECO:0000313" key="2">
    <source>
        <dbReference type="Proteomes" id="UP000016800"/>
    </source>
</evidence>
<evidence type="ECO:0000313" key="1">
    <source>
        <dbReference type="EMBL" id="CCT74834.1"/>
    </source>
</evidence>
<organism evidence="1 2">
    <name type="scientific">Gibberella fujikuroi (strain CBS 195.34 / IMI 58289 / NRRL A-6831)</name>
    <name type="common">Bakanae and foot rot disease fungus</name>
    <name type="synonym">Fusarium fujikuroi</name>
    <dbReference type="NCBI Taxonomy" id="1279085"/>
    <lineage>
        <taxon>Eukaryota</taxon>
        <taxon>Fungi</taxon>
        <taxon>Dikarya</taxon>
        <taxon>Ascomycota</taxon>
        <taxon>Pezizomycotina</taxon>
        <taxon>Sordariomycetes</taxon>
        <taxon>Hypocreomycetidae</taxon>
        <taxon>Hypocreales</taxon>
        <taxon>Nectriaceae</taxon>
        <taxon>Fusarium</taxon>
        <taxon>Fusarium fujikuroi species complex</taxon>
    </lineage>
</organism>
<dbReference type="AlphaFoldDB" id="S0EJ65"/>
<dbReference type="HOGENOM" id="CLU_1390343_0_0_1"/>
<dbReference type="Proteomes" id="UP000016800">
    <property type="component" value="Chromosome X"/>
</dbReference>